<dbReference type="GO" id="GO:0015697">
    <property type="term" value="P:quaternary ammonium group transport"/>
    <property type="evidence" value="ECO:0007669"/>
    <property type="project" value="UniProtKB-ARBA"/>
</dbReference>
<comment type="caution">
    <text evidence="6">The sequence shown here is derived from an EMBL/GenBank/DDBJ whole genome shotgun (WGS) entry which is preliminary data.</text>
</comment>
<evidence type="ECO:0000313" key="6">
    <source>
        <dbReference type="EMBL" id="PDH34921.1"/>
    </source>
</evidence>
<evidence type="ECO:0000256" key="3">
    <source>
        <dbReference type="ARBA" id="ARBA00022741"/>
    </source>
</evidence>
<dbReference type="EMBL" id="NTJZ01000002">
    <property type="protein sequence ID" value="PDH34921.1"/>
    <property type="molecule type" value="Genomic_DNA"/>
</dbReference>
<gene>
    <name evidence="6" type="ORF">CNF02_02545</name>
</gene>
<name>A0A2A5WEV6_9GAMM</name>
<organism evidence="6 7">
    <name type="scientific">OM182 bacterium MED-G28</name>
    <dbReference type="NCBI Taxonomy" id="1986256"/>
    <lineage>
        <taxon>Bacteria</taxon>
        <taxon>Pseudomonadati</taxon>
        <taxon>Pseudomonadota</taxon>
        <taxon>Gammaproteobacteria</taxon>
        <taxon>OMG group</taxon>
        <taxon>OM182 clade</taxon>
    </lineage>
</organism>
<dbReference type="PANTHER" id="PTHR43117">
    <property type="entry name" value="OSMOPROTECTANT IMPORT ATP-BINDING PROTEIN OSMV"/>
    <property type="match status" value="1"/>
</dbReference>
<dbReference type="SUPFAM" id="SSF52540">
    <property type="entry name" value="P-loop containing nucleoside triphosphate hydrolases"/>
    <property type="match status" value="1"/>
</dbReference>
<dbReference type="InterPro" id="IPR017871">
    <property type="entry name" value="ABC_transporter-like_CS"/>
</dbReference>
<dbReference type="SMART" id="SM00382">
    <property type="entry name" value="AAA"/>
    <property type="match status" value="1"/>
</dbReference>
<protein>
    <submittedName>
        <fullName evidence="6">Glycine/betaine ABC transporter ATP-binding protein</fullName>
    </submittedName>
</protein>
<evidence type="ECO:0000256" key="2">
    <source>
        <dbReference type="ARBA" id="ARBA00022448"/>
    </source>
</evidence>
<evidence type="ECO:0000259" key="5">
    <source>
        <dbReference type="PROSITE" id="PS50893"/>
    </source>
</evidence>
<keyword evidence="3" id="KW-0547">Nucleotide-binding</keyword>
<proteinExistence type="inferred from homology"/>
<accession>A0A2A5WEV6</accession>
<evidence type="ECO:0000313" key="7">
    <source>
        <dbReference type="Proteomes" id="UP000219329"/>
    </source>
</evidence>
<dbReference type="InterPro" id="IPR003593">
    <property type="entry name" value="AAA+_ATPase"/>
</dbReference>
<dbReference type="InterPro" id="IPR027417">
    <property type="entry name" value="P-loop_NTPase"/>
</dbReference>
<dbReference type="Pfam" id="PF00005">
    <property type="entry name" value="ABC_tran"/>
    <property type="match status" value="1"/>
</dbReference>
<dbReference type="PROSITE" id="PS50893">
    <property type="entry name" value="ABC_TRANSPORTER_2"/>
    <property type="match status" value="1"/>
</dbReference>
<keyword evidence="4 6" id="KW-0067">ATP-binding</keyword>
<dbReference type="GO" id="GO:0005524">
    <property type="term" value="F:ATP binding"/>
    <property type="evidence" value="ECO:0007669"/>
    <property type="project" value="UniProtKB-KW"/>
</dbReference>
<dbReference type="GO" id="GO:0016887">
    <property type="term" value="F:ATP hydrolysis activity"/>
    <property type="evidence" value="ECO:0007669"/>
    <property type="project" value="InterPro"/>
</dbReference>
<comment type="similarity">
    <text evidence="1">Belongs to the ABC transporter superfamily.</text>
</comment>
<dbReference type="PANTHER" id="PTHR43117:SF4">
    <property type="entry name" value="OSMOPROTECTANT IMPORT ATP-BINDING PROTEIN OSMV"/>
    <property type="match status" value="1"/>
</dbReference>
<feature type="domain" description="ABC transporter" evidence="5">
    <location>
        <begin position="2"/>
        <end position="238"/>
    </location>
</feature>
<sequence>MIELKNLQKTFDNGATYAVANTSFSVEKGELLGLIGESGSGKTTTLKMINRLEEPSSGEVYVNGQNVLASNPEELRRNIGYVFQGIGLFPHYTVAENVAAVPQLLGWDDNRVKLRCQETLKMVGLPVEEYGARYSSQLSGGQQQRVGVARALASEPDVILMDEPFGALDPITRAELQEEFKRIQTNLNLTVIIVTHDMTEALLMADRIAVMKDGEVLQIGTPQELLNKPEHEYVKKMVDMPKRRADRLEKLVHSS</sequence>
<reference evidence="6 7" key="1">
    <citation type="submission" date="2017-08" db="EMBL/GenBank/DDBJ databases">
        <title>Fine stratification of microbial communities through a metagenomic profile of the photic zone.</title>
        <authorList>
            <person name="Haro-Moreno J.M."/>
            <person name="Lopez-Perez M."/>
            <person name="De La Torre J."/>
            <person name="Picazo A."/>
            <person name="Camacho A."/>
            <person name="Rodriguez-Valera F."/>
        </authorList>
    </citation>
    <scope>NUCLEOTIDE SEQUENCE [LARGE SCALE GENOMIC DNA]</scope>
    <source>
        <strain evidence="6">MED-G28</strain>
    </source>
</reference>
<dbReference type="FunFam" id="3.40.50.300:FF:000425">
    <property type="entry name" value="Probable ABC transporter, ATP-binding subunit"/>
    <property type="match status" value="1"/>
</dbReference>
<evidence type="ECO:0000256" key="1">
    <source>
        <dbReference type="ARBA" id="ARBA00005417"/>
    </source>
</evidence>
<dbReference type="InterPro" id="IPR003439">
    <property type="entry name" value="ABC_transporter-like_ATP-bd"/>
</dbReference>
<evidence type="ECO:0000256" key="4">
    <source>
        <dbReference type="ARBA" id="ARBA00022840"/>
    </source>
</evidence>
<dbReference type="Proteomes" id="UP000219329">
    <property type="component" value="Unassembled WGS sequence"/>
</dbReference>
<dbReference type="PROSITE" id="PS00211">
    <property type="entry name" value="ABC_TRANSPORTER_1"/>
    <property type="match status" value="1"/>
</dbReference>
<dbReference type="AlphaFoldDB" id="A0A2A5WEV6"/>
<keyword evidence="2" id="KW-0813">Transport</keyword>
<dbReference type="Gene3D" id="3.40.50.300">
    <property type="entry name" value="P-loop containing nucleotide triphosphate hydrolases"/>
    <property type="match status" value="1"/>
</dbReference>